<proteinExistence type="predicted"/>
<dbReference type="AlphaFoldDB" id="Q3AST6"/>
<reference evidence="2" key="1">
    <citation type="submission" date="2005-08" db="EMBL/GenBank/DDBJ databases">
        <title>Complete sequence of Chlorobium chlorochromatii CaD3.</title>
        <authorList>
            <person name="Copeland A."/>
            <person name="Lucas S."/>
            <person name="Lapidus A."/>
            <person name="Barry K."/>
            <person name="Detter J.C."/>
            <person name="Glavina T."/>
            <person name="Hammon N."/>
            <person name="Israni S."/>
            <person name="Pitluck S."/>
            <person name="Bryant D."/>
            <person name="Schmutz J."/>
            <person name="Larimer F."/>
            <person name="Land M."/>
            <person name="Kyrpides N."/>
            <person name="Ivanova N."/>
            <person name="Richardson P."/>
        </authorList>
    </citation>
    <scope>NUCLEOTIDE SEQUENCE [LARGE SCALE GENOMIC DNA]</scope>
    <source>
        <strain evidence="2">CaD3</strain>
    </source>
</reference>
<dbReference type="HOGENOM" id="CLU_1188248_0_0_10"/>
<evidence type="ECO:0000259" key="1">
    <source>
        <dbReference type="Pfam" id="PF08241"/>
    </source>
</evidence>
<dbReference type="KEGG" id="cch:Cag_0666"/>
<protein>
    <recommendedName>
        <fullName evidence="1">Methyltransferase type 11 domain-containing protein</fullName>
    </recommendedName>
</protein>
<dbReference type="OrthoDB" id="3896938at2"/>
<dbReference type="SUPFAM" id="SSF53335">
    <property type="entry name" value="S-adenosyl-L-methionine-dependent methyltransferases"/>
    <property type="match status" value="1"/>
</dbReference>
<dbReference type="InterPro" id="IPR029063">
    <property type="entry name" value="SAM-dependent_MTases_sf"/>
</dbReference>
<dbReference type="InterPro" id="IPR013216">
    <property type="entry name" value="Methyltransf_11"/>
</dbReference>
<dbReference type="Pfam" id="PF08241">
    <property type="entry name" value="Methyltransf_11"/>
    <property type="match status" value="1"/>
</dbReference>
<dbReference type="STRING" id="340177.Cag_0666"/>
<dbReference type="eggNOG" id="COG2226">
    <property type="taxonomic scope" value="Bacteria"/>
</dbReference>
<dbReference type="PANTHER" id="PTHR43591:SF110">
    <property type="entry name" value="RHODANESE DOMAIN-CONTAINING PROTEIN"/>
    <property type="match status" value="1"/>
</dbReference>
<gene>
    <name evidence="2" type="ordered locus">Cag_0666</name>
</gene>
<dbReference type="PANTHER" id="PTHR43591">
    <property type="entry name" value="METHYLTRANSFERASE"/>
    <property type="match status" value="1"/>
</dbReference>
<dbReference type="GO" id="GO:0008757">
    <property type="term" value="F:S-adenosylmethionine-dependent methyltransferase activity"/>
    <property type="evidence" value="ECO:0007669"/>
    <property type="project" value="InterPro"/>
</dbReference>
<feature type="domain" description="Methyltransferase type 11" evidence="1">
    <location>
        <begin position="40"/>
        <end position="133"/>
    </location>
</feature>
<name>Q3AST6_CHLCH</name>
<dbReference type="EMBL" id="CP000108">
    <property type="protein sequence ID" value="ABB27939.1"/>
    <property type="molecule type" value="Genomic_DNA"/>
</dbReference>
<sequence>MNKKIMNLPHKVNKKIDLIEFNKIKAIFRREFKRGTFKLLDVGSGLCSFPNYIKNEFENAKIYCIDINKDLVDLATKSGYNAQEGDLTKLNYNDNTFDVVHCSHVVEHLPYPHVIEAIDELVRVCKSNGLIIIRSPLWANHRFYNDIDHIRPYPPNSILNYFANQQQQKVSKHRIVEEDRWYTKIYYEINPLRFNYKIIKYINFFLKISWLFLSFPIDRPNNYGIVLRKRSGL</sequence>
<dbReference type="Gene3D" id="3.40.50.150">
    <property type="entry name" value="Vaccinia Virus protein VP39"/>
    <property type="match status" value="1"/>
</dbReference>
<evidence type="ECO:0000313" key="2">
    <source>
        <dbReference type="EMBL" id="ABB27939.1"/>
    </source>
</evidence>
<organism evidence="2">
    <name type="scientific">Chlorobium chlorochromatii (strain CaD3)</name>
    <dbReference type="NCBI Taxonomy" id="340177"/>
    <lineage>
        <taxon>Bacteria</taxon>
        <taxon>Pseudomonadati</taxon>
        <taxon>Chlorobiota</taxon>
        <taxon>Chlorobiia</taxon>
        <taxon>Chlorobiales</taxon>
        <taxon>Chlorobiaceae</taxon>
        <taxon>Chlorobium/Pelodictyon group</taxon>
        <taxon>Chlorobium</taxon>
    </lineage>
</organism>
<accession>Q3AST6</accession>